<organism evidence="4 5">
    <name type="scientific">Stygiolobus azoricus</name>
    <dbReference type="NCBI Taxonomy" id="41675"/>
    <lineage>
        <taxon>Archaea</taxon>
        <taxon>Thermoproteota</taxon>
        <taxon>Thermoprotei</taxon>
        <taxon>Sulfolobales</taxon>
        <taxon>Sulfolobaceae</taxon>
        <taxon>Stygiolobus</taxon>
    </lineage>
</organism>
<dbReference type="Gene3D" id="3.30.56.30">
    <property type="entry name" value="Signal recognition particle, SRP19-like subunit"/>
    <property type="match status" value="1"/>
</dbReference>
<dbReference type="EMBL" id="CP045483">
    <property type="protein sequence ID" value="QGR18803.1"/>
    <property type="molecule type" value="Genomic_DNA"/>
</dbReference>
<dbReference type="AlphaFoldDB" id="A0A650CM32"/>
<keyword evidence="1" id="KW-0963">Cytoplasm</keyword>
<dbReference type="GeneID" id="42797718"/>
<dbReference type="GO" id="GO:0006614">
    <property type="term" value="P:SRP-dependent cotranslational protein targeting to membrane"/>
    <property type="evidence" value="ECO:0007669"/>
    <property type="project" value="InterPro"/>
</dbReference>
<dbReference type="RefSeq" id="WP_156005024.1">
    <property type="nucleotide sequence ID" value="NZ_CP045483.1"/>
</dbReference>
<dbReference type="GO" id="GO:0008312">
    <property type="term" value="F:7S RNA binding"/>
    <property type="evidence" value="ECO:0007669"/>
    <property type="project" value="InterPro"/>
</dbReference>
<evidence type="ECO:0000313" key="4">
    <source>
        <dbReference type="EMBL" id="QGR18803.1"/>
    </source>
</evidence>
<evidence type="ECO:0000313" key="5">
    <source>
        <dbReference type="Proteomes" id="UP000423396"/>
    </source>
</evidence>
<dbReference type="OrthoDB" id="56356at2157"/>
<dbReference type="Proteomes" id="UP000423396">
    <property type="component" value="Chromosome"/>
</dbReference>
<dbReference type="KEGG" id="sazo:D1868_01550"/>
<gene>
    <name evidence="4" type="ORF">D1868_01550</name>
</gene>
<evidence type="ECO:0000256" key="2">
    <source>
        <dbReference type="ARBA" id="ARBA00023135"/>
    </source>
</evidence>
<sequence>MSLRDYEGEKVAIWLAYFQAPSRRKGRKIGKLSNKKIDLNTIYEIAKRLELEPEIFQDKIHPTSGIAGLIMVKKKYGKYKLIKLIFDEINKLK</sequence>
<dbReference type="InterPro" id="IPR036521">
    <property type="entry name" value="SRP19-like_sf"/>
</dbReference>
<evidence type="ECO:0000256" key="3">
    <source>
        <dbReference type="ARBA" id="ARBA00023274"/>
    </source>
</evidence>
<reference evidence="4 5" key="1">
    <citation type="submission" date="2019-10" db="EMBL/GenBank/DDBJ databases">
        <title>Genome Sequences from Six Type Strain Members of the Archaeal Family Sulfolobaceae: Acidianus ambivalens, Acidianus infernus, Metallosphaera prunae, Stygiolobus azoricus, Sulfolobus metallicus, and Sulfurisphaera ohwakuensis.</title>
        <authorList>
            <person name="Counts J.A."/>
            <person name="Kelly R.M."/>
        </authorList>
    </citation>
    <scope>NUCLEOTIDE SEQUENCE [LARGE SCALE GENOMIC DNA]</scope>
    <source>
        <strain evidence="4 5">FC6</strain>
    </source>
</reference>
<keyword evidence="2" id="KW-0733">Signal recognition particle</keyword>
<dbReference type="Pfam" id="PF01922">
    <property type="entry name" value="SRP19"/>
    <property type="match status" value="1"/>
</dbReference>
<dbReference type="InterPro" id="IPR002778">
    <property type="entry name" value="Signal_recog_particle_SRP19"/>
</dbReference>
<evidence type="ECO:0000256" key="1">
    <source>
        <dbReference type="ARBA" id="ARBA00022490"/>
    </source>
</evidence>
<proteinExistence type="predicted"/>
<name>A0A650CM32_9CREN</name>
<dbReference type="GO" id="GO:0048500">
    <property type="term" value="C:signal recognition particle"/>
    <property type="evidence" value="ECO:0007669"/>
    <property type="project" value="InterPro"/>
</dbReference>
<dbReference type="SUPFAM" id="SSF69695">
    <property type="entry name" value="SRP19"/>
    <property type="match status" value="1"/>
</dbReference>
<keyword evidence="3" id="KW-0687">Ribonucleoprotein</keyword>
<protein>
    <recommendedName>
        <fullName evidence="6">Signal recognition particle 19 kDa protein</fullName>
    </recommendedName>
</protein>
<evidence type="ECO:0008006" key="6">
    <source>
        <dbReference type="Google" id="ProtNLM"/>
    </source>
</evidence>
<keyword evidence="5" id="KW-1185">Reference proteome</keyword>
<accession>A0A650CM32</accession>